<evidence type="ECO:0000256" key="1">
    <source>
        <dbReference type="SAM" id="MobiDB-lite"/>
    </source>
</evidence>
<dbReference type="EMBL" id="JAMKFB020000267">
    <property type="protein sequence ID" value="KAL0150909.1"/>
    <property type="molecule type" value="Genomic_DNA"/>
</dbReference>
<evidence type="ECO:0000313" key="3">
    <source>
        <dbReference type="Proteomes" id="UP001529510"/>
    </source>
</evidence>
<proteinExistence type="predicted"/>
<dbReference type="Proteomes" id="UP001529510">
    <property type="component" value="Unassembled WGS sequence"/>
</dbReference>
<keyword evidence="3" id="KW-1185">Reference proteome</keyword>
<reference evidence="2 3" key="1">
    <citation type="submission" date="2024-05" db="EMBL/GenBank/DDBJ databases">
        <title>Genome sequencing and assembly of Indian major carp, Cirrhinus mrigala (Hamilton, 1822).</title>
        <authorList>
            <person name="Mohindra V."/>
            <person name="Chowdhury L.M."/>
            <person name="Lal K."/>
            <person name="Jena J.K."/>
        </authorList>
    </citation>
    <scope>NUCLEOTIDE SEQUENCE [LARGE SCALE GENOMIC DNA]</scope>
    <source>
        <strain evidence="2">CM1030</strain>
        <tissue evidence="2">Blood</tissue>
    </source>
</reference>
<accession>A0ABD0MPN8</accession>
<evidence type="ECO:0000313" key="2">
    <source>
        <dbReference type="EMBL" id="KAL0150909.1"/>
    </source>
</evidence>
<comment type="caution">
    <text evidence="2">The sequence shown here is derived from an EMBL/GenBank/DDBJ whole genome shotgun (WGS) entry which is preliminary data.</text>
</comment>
<sequence>MSKHLKGPKITSDPTGNPTPSSSFNLLNFITLVPKPRKEEGTPSLSCSPHPIRLLLHQEHHQALLGKRDDQERWFQALELDGLGDMGYGDSICPSPTTTKASKQHGSSDDPEALTDLFEWTAEAYGVPHAAAYGRSTGGCTTAAISEPPGLRRPKKSHLTMSRPEPRTAPSALQNAGPGRKWPVLRVGSAALGRLLQMAIE</sequence>
<feature type="compositionally biased region" description="Polar residues" evidence="1">
    <location>
        <begin position="12"/>
        <end position="25"/>
    </location>
</feature>
<name>A0ABD0MPN8_CIRMR</name>
<feature type="region of interest" description="Disordered" evidence="1">
    <location>
        <begin position="141"/>
        <end position="180"/>
    </location>
</feature>
<organism evidence="2 3">
    <name type="scientific">Cirrhinus mrigala</name>
    <name type="common">Mrigala</name>
    <dbReference type="NCBI Taxonomy" id="683832"/>
    <lineage>
        <taxon>Eukaryota</taxon>
        <taxon>Metazoa</taxon>
        <taxon>Chordata</taxon>
        <taxon>Craniata</taxon>
        <taxon>Vertebrata</taxon>
        <taxon>Euteleostomi</taxon>
        <taxon>Actinopterygii</taxon>
        <taxon>Neopterygii</taxon>
        <taxon>Teleostei</taxon>
        <taxon>Ostariophysi</taxon>
        <taxon>Cypriniformes</taxon>
        <taxon>Cyprinidae</taxon>
        <taxon>Labeoninae</taxon>
        <taxon>Labeonini</taxon>
        <taxon>Cirrhinus</taxon>
    </lineage>
</organism>
<dbReference type="AlphaFoldDB" id="A0ABD0MPN8"/>
<feature type="compositionally biased region" description="Polar residues" evidence="1">
    <location>
        <begin position="94"/>
        <end position="105"/>
    </location>
</feature>
<feature type="region of interest" description="Disordered" evidence="1">
    <location>
        <begin position="1"/>
        <end position="25"/>
    </location>
</feature>
<protein>
    <submittedName>
        <fullName evidence="2">Uncharacterized protein</fullName>
    </submittedName>
</protein>
<feature type="region of interest" description="Disordered" evidence="1">
    <location>
        <begin position="90"/>
        <end position="112"/>
    </location>
</feature>
<gene>
    <name evidence="2" type="ORF">M9458_053828</name>
</gene>